<dbReference type="EMBL" id="CABFNP030001198">
    <property type="protein sequence ID" value="CAI6092145.1"/>
    <property type="molecule type" value="Genomic_DNA"/>
</dbReference>
<dbReference type="GO" id="GO:0005739">
    <property type="term" value="C:mitochondrion"/>
    <property type="evidence" value="ECO:0007669"/>
    <property type="project" value="UniProtKB-SubCell"/>
</dbReference>
<evidence type="ECO:0000313" key="9">
    <source>
        <dbReference type="EMBL" id="CAI6092145.1"/>
    </source>
</evidence>
<keyword evidence="10" id="KW-1185">Reference proteome</keyword>
<dbReference type="SUPFAM" id="SSF52540">
    <property type="entry name" value="P-loop containing nucleoside triphosphate hydrolases"/>
    <property type="match status" value="1"/>
</dbReference>
<evidence type="ECO:0000256" key="2">
    <source>
        <dbReference type="ARBA" id="ARBA00004240"/>
    </source>
</evidence>
<keyword evidence="4" id="KW-0677">Repeat</keyword>
<feature type="domain" description="Nephrocystin 3-like N-terminal" evidence="8">
    <location>
        <begin position="446"/>
        <end position="553"/>
    </location>
</feature>
<keyword evidence="6" id="KW-0496">Mitochondrion</keyword>
<reference evidence="9" key="1">
    <citation type="submission" date="2023-01" db="EMBL/GenBank/DDBJ databases">
        <authorList>
            <person name="Piombo E."/>
        </authorList>
    </citation>
    <scope>NUCLEOTIDE SEQUENCE</scope>
</reference>
<dbReference type="SUPFAM" id="SSF53474">
    <property type="entry name" value="alpha/beta-Hydrolases"/>
    <property type="match status" value="1"/>
</dbReference>
<evidence type="ECO:0000256" key="1">
    <source>
        <dbReference type="ARBA" id="ARBA00004173"/>
    </source>
</evidence>
<comment type="caution">
    <text evidence="9">The sequence shown here is derived from an EMBL/GenBank/DDBJ whole genome shotgun (WGS) entry which is preliminary data.</text>
</comment>
<evidence type="ECO:0000259" key="8">
    <source>
        <dbReference type="Pfam" id="PF24883"/>
    </source>
</evidence>
<evidence type="ECO:0000256" key="3">
    <source>
        <dbReference type="ARBA" id="ARBA00004370"/>
    </source>
</evidence>
<evidence type="ECO:0000256" key="5">
    <source>
        <dbReference type="ARBA" id="ARBA00022824"/>
    </source>
</evidence>
<evidence type="ECO:0000256" key="6">
    <source>
        <dbReference type="ARBA" id="ARBA00023128"/>
    </source>
</evidence>
<evidence type="ECO:0000313" key="10">
    <source>
        <dbReference type="Proteomes" id="UP001160390"/>
    </source>
</evidence>
<proteinExistence type="predicted"/>
<protein>
    <recommendedName>
        <fullName evidence="8">Nephrocystin 3-like N-terminal domain-containing protein</fullName>
    </recommendedName>
</protein>
<name>A0AA35Q5D3_9HYPO</name>
<dbReference type="PANTHER" id="PTHR48182">
    <property type="entry name" value="PROTEIN SERAC1"/>
    <property type="match status" value="1"/>
</dbReference>
<keyword evidence="5" id="KW-0256">Endoplasmic reticulum</keyword>
<keyword evidence="7" id="KW-0472">Membrane</keyword>
<dbReference type="AlphaFoldDB" id="A0AA35Q5D3"/>
<evidence type="ECO:0000256" key="4">
    <source>
        <dbReference type="ARBA" id="ARBA00022737"/>
    </source>
</evidence>
<dbReference type="InterPro" id="IPR056884">
    <property type="entry name" value="NPHP3-like_N"/>
</dbReference>
<dbReference type="GO" id="GO:0005783">
    <property type="term" value="C:endoplasmic reticulum"/>
    <property type="evidence" value="ECO:0007669"/>
    <property type="project" value="UniProtKB-SubCell"/>
</dbReference>
<sequence length="664" mass="75464">MATRPEWSRRVFRLRGLPNRVGDRSDVSQLLSQAVGIPEECVRVCSLAESCDTLASLPSKVATIRLEAVPDRLSSASHLDQWEFPFKEEPDQCLILDTHFQGLTALNDVKPEDHHTDCIAISGLASHPFGSWQPHGEDKSFMWIRDELPRSVPGTRTIVYGYKSELIGSESFQTISDIALSFIHQLKTGGWNLNSSKQIVFLAHSLGGLVLKDAIVQIARVESVKGILNKFKGAIMFGVPSLGMHQSHLMTMTKGQANESLSQDLSRENGSAYLRQLNKGFEGLSILQNARIYWAYETKETRTVQLENDEWTSNGQLEILVNPDSATCGRNVGSAKVMTIPINENHSNIVKFSRGHKDLPTIIQTISELCSQEPSNMPPSSVHSIEKAKSRTKNPKSYLELPTLSKSDCTTLKDLDFLLSSIQELHELSPAELDFRADQIEDPFRNTFEWVFDTTSFSNWLQEGTGLFWVNGKPGSGKSTLMKYILKSQRTWDLLHDWRRSFSDIEEIIASFFFHYRGTALQKSFEGLLRSLIVQLISFQYNPFQRRWRTFRQLKKQASELISERKDVLNGNYHGTHHRGSTKETLRWMDRRFQEFGTKLKSVAGEFRQNANEPGTRFLSTVTQAFQNCRGGMLNKLETTLHQILNQDALEPPVDYRDRWNLAF</sequence>
<dbReference type="Proteomes" id="UP001160390">
    <property type="component" value="Unassembled WGS sequence"/>
</dbReference>
<dbReference type="PANTHER" id="PTHR48182:SF2">
    <property type="entry name" value="PROTEIN SERAC1"/>
    <property type="match status" value="1"/>
</dbReference>
<evidence type="ECO:0000256" key="7">
    <source>
        <dbReference type="ARBA" id="ARBA00023136"/>
    </source>
</evidence>
<accession>A0AA35Q5D3</accession>
<dbReference type="GO" id="GO:0016020">
    <property type="term" value="C:membrane"/>
    <property type="evidence" value="ECO:0007669"/>
    <property type="project" value="UniProtKB-SubCell"/>
</dbReference>
<dbReference type="InterPro" id="IPR027417">
    <property type="entry name" value="P-loop_NTPase"/>
</dbReference>
<gene>
    <name evidence="9" type="ORF">CCHLO57077_00011140</name>
</gene>
<dbReference type="InterPro" id="IPR029058">
    <property type="entry name" value="AB_hydrolase_fold"/>
</dbReference>
<dbReference type="InterPro" id="IPR052374">
    <property type="entry name" value="SERAC1"/>
</dbReference>
<dbReference type="Pfam" id="PF24883">
    <property type="entry name" value="NPHP3_N"/>
    <property type="match status" value="1"/>
</dbReference>
<comment type="subcellular location">
    <subcellularLocation>
        <location evidence="2">Endoplasmic reticulum</location>
    </subcellularLocation>
    <subcellularLocation>
        <location evidence="3">Membrane</location>
    </subcellularLocation>
    <subcellularLocation>
        <location evidence="1">Mitochondrion</location>
    </subcellularLocation>
</comment>
<organism evidence="9 10">
    <name type="scientific">Clonostachys chloroleuca</name>
    <dbReference type="NCBI Taxonomy" id="1926264"/>
    <lineage>
        <taxon>Eukaryota</taxon>
        <taxon>Fungi</taxon>
        <taxon>Dikarya</taxon>
        <taxon>Ascomycota</taxon>
        <taxon>Pezizomycotina</taxon>
        <taxon>Sordariomycetes</taxon>
        <taxon>Hypocreomycetidae</taxon>
        <taxon>Hypocreales</taxon>
        <taxon>Bionectriaceae</taxon>
        <taxon>Clonostachys</taxon>
    </lineage>
</organism>
<dbReference type="Gene3D" id="3.40.50.1820">
    <property type="entry name" value="alpha/beta hydrolase"/>
    <property type="match status" value="1"/>
</dbReference>